<dbReference type="OrthoDB" id="10062389at2759"/>
<name>T1F462_HELRO</name>
<dbReference type="Proteomes" id="UP000015101">
    <property type="component" value="Unassembled WGS sequence"/>
</dbReference>
<dbReference type="EMBL" id="AMQM01003857">
    <property type="status" value="NOT_ANNOTATED_CDS"/>
    <property type="molecule type" value="Genomic_DNA"/>
</dbReference>
<keyword evidence="4" id="KW-1185">Reference proteome</keyword>
<reference evidence="2 4" key="2">
    <citation type="journal article" date="2013" name="Nature">
        <title>Insights into bilaterian evolution from three spiralian genomes.</title>
        <authorList>
            <person name="Simakov O."/>
            <person name="Marletaz F."/>
            <person name="Cho S.J."/>
            <person name="Edsinger-Gonzales E."/>
            <person name="Havlak P."/>
            <person name="Hellsten U."/>
            <person name="Kuo D.H."/>
            <person name="Larsson T."/>
            <person name="Lv J."/>
            <person name="Arendt D."/>
            <person name="Savage R."/>
            <person name="Osoegawa K."/>
            <person name="de Jong P."/>
            <person name="Grimwood J."/>
            <person name="Chapman J.A."/>
            <person name="Shapiro H."/>
            <person name="Aerts A."/>
            <person name="Otillar R.P."/>
            <person name="Terry A.Y."/>
            <person name="Boore J.L."/>
            <person name="Grigoriev I.V."/>
            <person name="Lindberg D.R."/>
            <person name="Seaver E.C."/>
            <person name="Weisblat D.A."/>
            <person name="Putnam N.H."/>
            <person name="Rokhsar D.S."/>
        </authorList>
    </citation>
    <scope>NUCLEOTIDE SEQUENCE</scope>
</reference>
<feature type="transmembrane region" description="Helical" evidence="1">
    <location>
        <begin position="77"/>
        <end position="98"/>
    </location>
</feature>
<dbReference type="CTD" id="20203611"/>
<keyword evidence="1" id="KW-0472">Membrane</keyword>
<dbReference type="AlphaFoldDB" id="T1F462"/>
<reference evidence="3" key="3">
    <citation type="submission" date="2015-06" db="UniProtKB">
        <authorList>
            <consortium name="EnsemblMetazoa"/>
        </authorList>
    </citation>
    <scope>IDENTIFICATION</scope>
</reference>
<sequence>MEEYVSSWIDVLCGVPQVSVLGALLFVVYVNDLTMNKRNNVNIYCHLCCNIESFWANETLQVNCSLLSSYMWRGSSFWVIDLFLGTAFWVAECFEFIAKESKVKQTLFGKN</sequence>
<dbReference type="KEGG" id="hro:HELRODRAFT_171358"/>
<feature type="transmembrane region" description="Helical" evidence="1">
    <location>
        <begin position="7"/>
        <end position="30"/>
    </location>
</feature>
<dbReference type="HOGENOM" id="CLU_2161062_0_0_1"/>
<protein>
    <submittedName>
        <fullName evidence="2 3">Uncharacterized protein</fullName>
    </submittedName>
</protein>
<reference evidence="4" key="1">
    <citation type="submission" date="2012-12" db="EMBL/GenBank/DDBJ databases">
        <authorList>
            <person name="Hellsten U."/>
            <person name="Grimwood J."/>
            <person name="Chapman J.A."/>
            <person name="Shapiro H."/>
            <person name="Aerts A."/>
            <person name="Otillar R.P."/>
            <person name="Terry A.Y."/>
            <person name="Boore J.L."/>
            <person name="Simakov O."/>
            <person name="Marletaz F."/>
            <person name="Cho S.-J."/>
            <person name="Edsinger-Gonzales E."/>
            <person name="Havlak P."/>
            <person name="Kuo D.-H."/>
            <person name="Larsson T."/>
            <person name="Lv J."/>
            <person name="Arendt D."/>
            <person name="Savage R."/>
            <person name="Osoegawa K."/>
            <person name="de Jong P."/>
            <person name="Lindberg D.R."/>
            <person name="Seaver E.C."/>
            <person name="Weisblat D.A."/>
            <person name="Putnam N.H."/>
            <person name="Grigoriev I.V."/>
            <person name="Rokhsar D.S."/>
        </authorList>
    </citation>
    <scope>NUCLEOTIDE SEQUENCE</scope>
</reference>
<gene>
    <name evidence="3" type="primary">20203611</name>
    <name evidence="2" type="ORF">HELRODRAFT_171358</name>
</gene>
<evidence type="ECO:0000256" key="1">
    <source>
        <dbReference type="SAM" id="Phobius"/>
    </source>
</evidence>
<keyword evidence="1" id="KW-0812">Transmembrane</keyword>
<dbReference type="InParanoid" id="T1F462"/>
<dbReference type="RefSeq" id="XP_009016331.1">
    <property type="nucleotide sequence ID" value="XM_009018083.1"/>
</dbReference>
<dbReference type="GeneID" id="20203611"/>
<evidence type="ECO:0000313" key="4">
    <source>
        <dbReference type="Proteomes" id="UP000015101"/>
    </source>
</evidence>
<dbReference type="EMBL" id="KB096325">
    <property type="protein sequence ID" value="ESO05698.1"/>
    <property type="molecule type" value="Genomic_DNA"/>
</dbReference>
<keyword evidence="1" id="KW-1133">Transmembrane helix</keyword>
<proteinExistence type="predicted"/>
<evidence type="ECO:0000313" key="3">
    <source>
        <dbReference type="EnsemblMetazoa" id="HelroP171358"/>
    </source>
</evidence>
<organism evidence="3 4">
    <name type="scientific">Helobdella robusta</name>
    <name type="common">Californian leech</name>
    <dbReference type="NCBI Taxonomy" id="6412"/>
    <lineage>
        <taxon>Eukaryota</taxon>
        <taxon>Metazoa</taxon>
        <taxon>Spiralia</taxon>
        <taxon>Lophotrochozoa</taxon>
        <taxon>Annelida</taxon>
        <taxon>Clitellata</taxon>
        <taxon>Hirudinea</taxon>
        <taxon>Rhynchobdellida</taxon>
        <taxon>Glossiphoniidae</taxon>
        <taxon>Helobdella</taxon>
    </lineage>
</organism>
<accession>T1F462</accession>
<evidence type="ECO:0000313" key="2">
    <source>
        <dbReference type="EMBL" id="ESO05698.1"/>
    </source>
</evidence>
<dbReference type="EnsemblMetazoa" id="HelroT171358">
    <property type="protein sequence ID" value="HelroP171358"/>
    <property type="gene ID" value="HelroG171358"/>
</dbReference>